<dbReference type="EMBL" id="LAZR01000131">
    <property type="protein sequence ID" value="KKN88152.1"/>
    <property type="molecule type" value="Genomic_DNA"/>
</dbReference>
<reference evidence="1" key="1">
    <citation type="journal article" date="2015" name="Nature">
        <title>Complex archaea that bridge the gap between prokaryotes and eukaryotes.</title>
        <authorList>
            <person name="Spang A."/>
            <person name="Saw J.H."/>
            <person name="Jorgensen S.L."/>
            <person name="Zaremba-Niedzwiedzka K."/>
            <person name="Martijn J."/>
            <person name="Lind A.E."/>
            <person name="van Eijk R."/>
            <person name="Schleper C."/>
            <person name="Guy L."/>
            <person name="Ettema T.J."/>
        </authorList>
    </citation>
    <scope>NUCLEOTIDE SEQUENCE</scope>
</reference>
<accession>A0A0F9UL24</accession>
<name>A0A0F9UL24_9ZZZZ</name>
<proteinExistence type="predicted"/>
<protein>
    <submittedName>
        <fullName evidence="1">Uncharacterized protein</fullName>
    </submittedName>
</protein>
<comment type="caution">
    <text evidence="1">The sequence shown here is derived from an EMBL/GenBank/DDBJ whole genome shotgun (WGS) entry which is preliminary data.</text>
</comment>
<sequence length="87" mass="9383">MAETSGEALREVADALDGLRDAVISQSREELGRMAQRLRALATAERHLDEGWEGEVGDCDHCGSKLVFRGRNPSVLTCPLGCDETGP</sequence>
<dbReference type="AlphaFoldDB" id="A0A0F9UL24"/>
<evidence type="ECO:0000313" key="1">
    <source>
        <dbReference type="EMBL" id="KKN88152.1"/>
    </source>
</evidence>
<gene>
    <name evidence="1" type="ORF">LCGC14_0252240</name>
</gene>
<organism evidence="1">
    <name type="scientific">marine sediment metagenome</name>
    <dbReference type="NCBI Taxonomy" id="412755"/>
    <lineage>
        <taxon>unclassified sequences</taxon>
        <taxon>metagenomes</taxon>
        <taxon>ecological metagenomes</taxon>
    </lineage>
</organism>